<keyword evidence="1" id="KW-0547">Nucleotide-binding</keyword>
<name>A0A7J6U006_PEROL</name>
<evidence type="ECO:0000313" key="5">
    <source>
        <dbReference type="Proteomes" id="UP000574390"/>
    </source>
</evidence>
<reference evidence="4 5" key="1">
    <citation type="submission" date="2020-04" db="EMBL/GenBank/DDBJ databases">
        <title>Perkinsus olseni comparative genomics.</title>
        <authorList>
            <person name="Bogema D.R."/>
        </authorList>
    </citation>
    <scope>NUCLEOTIDE SEQUENCE [LARGE SCALE GENOMIC DNA]</scope>
    <source>
        <strain evidence="4">ATCC PRA-205</strain>
    </source>
</reference>
<proteinExistence type="predicted"/>
<dbReference type="GO" id="GO:0005525">
    <property type="term" value="F:GTP binding"/>
    <property type="evidence" value="ECO:0007669"/>
    <property type="project" value="UniProtKB-KW"/>
</dbReference>
<dbReference type="Gene3D" id="3.40.50.300">
    <property type="entry name" value="P-loop containing nucleotide triphosphate hydrolases"/>
    <property type="match status" value="1"/>
</dbReference>
<sequence>GRSVHYDGPSNCREDHLYRYTWACCLLFYVERGANVTDIVILVVAADDGIRQQTVEAVKHARAAGCPIIVAISKIDKAEENRVQTLEKELKERLGLVSENLGGTVQVGTTLGS</sequence>
<dbReference type="InterPro" id="IPR000795">
    <property type="entry name" value="T_Tr_GTP-bd_dom"/>
</dbReference>
<dbReference type="AlphaFoldDB" id="A0A7J6U006"/>
<dbReference type="PANTHER" id="PTHR43381:SF5">
    <property type="entry name" value="TR-TYPE G DOMAIN-CONTAINING PROTEIN"/>
    <property type="match status" value="1"/>
</dbReference>
<dbReference type="EMBL" id="JABANM010003318">
    <property type="protein sequence ID" value="KAF4751074.1"/>
    <property type="molecule type" value="Genomic_DNA"/>
</dbReference>
<dbReference type="GO" id="GO:0005737">
    <property type="term" value="C:cytoplasm"/>
    <property type="evidence" value="ECO:0007669"/>
    <property type="project" value="TreeGrafter"/>
</dbReference>
<feature type="domain" description="Tr-type G" evidence="3">
    <location>
        <begin position="30"/>
        <end position="94"/>
    </location>
</feature>
<dbReference type="PANTHER" id="PTHR43381">
    <property type="entry name" value="TRANSLATION INITIATION FACTOR IF-2-RELATED"/>
    <property type="match status" value="1"/>
</dbReference>
<feature type="non-terminal residue" evidence="4">
    <location>
        <position position="113"/>
    </location>
</feature>
<comment type="caution">
    <text evidence="4">The sequence shown here is derived from an EMBL/GenBank/DDBJ whole genome shotgun (WGS) entry which is preliminary data.</text>
</comment>
<protein>
    <recommendedName>
        <fullName evidence="3">Tr-type G domain-containing protein</fullName>
    </recommendedName>
</protein>
<dbReference type="GO" id="GO:0003924">
    <property type="term" value="F:GTPase activity"/>
    <property type="evidence" value="ECO:0007669"/>
    <property type="project" value="InterPro"/>
</dbReference>
<dbReference type="InterPro" id="IPR027417">
    <property type="entry name" value="P-loop_NTPase"/>
</dbReference>
<organism evidence="4 5">
    <name type="scientific">Perkinsus olseni</name>
    <name type="common">Perkinsus atlanticus</name>
    <dbReference type="NCBI Taxonomy" id="32597"/>
    <lineage>
        <taxon>Eukaryota</taxon>
        <taxon>Sar</taxon>
        <taxon>Alveolata</taxon>
        <taxon>Perkinsozoa</taxon>
        <taxon>Perkinsea</taxon>
        <taxon>Perkinsida</taxon>
        <taxon>Perkinsidae</taxon>
        <taxon>Perkinsus</taxon>
    </lineage>
</organism>
<evidence type="ECO:0000313" key="4">
    <source>
        <dbReference type="EMBL" id="KAF4751074.1"/>
    </source>
</evidence>
<gene>
    <name evidence="4" type="ORF">FOZ62_021263</name>
</gene>
<evidence type="ECO:0000256" key="1">
    <source>
        <dbReference type="ARBA" id="ARBA00022741"/>
    </source>
</evidence>
<evidence type="ECO:0000256" key="2">
    <source>
        <dbReference type="ARBA" id="ARBA00023134"/>
    </source>
</evidence>
<dbReference type="Proteomes" id="UP000574390">
    <property type="component" value="Unassembled WGS sequence"/>
</dbReference>
<keyword evidence="2" id="KW-0342">GTP-binding</keyword>
<dbReference type="InterPro" id="IPR015760">
    <property type="entry name" value="TIF_IF2"/>
</dbReference>
<dbReference type="GO" id="GO:0003743">
    <property type="term" value="F:translation initiation factor activity"/>
    <property type="evidence" value="ECO:0007669"/>
    <property type="project" value="TreeGrafter"/>
</dbReference>
<dbReference type="Pfam" id="PF00009">
    <property type="entry name" value="GTP_EFTU"/>
    <property type="match status" value="1"/>
</dbReference>
<evidence type="ECO:0000259" key="3">
    <source>
        <dbReference type="Pfam" id="PF00009"/>
    </source>
</evidence>
<dbReference type="SUPFAM" id="SSF52540">
    <property type="entry name" value="P-loop containing nucleoside triphosphate hydrolases"/>
    <property type="match status" value="1"/>
</dbReference>
<accession>A0A7J6U006</accession>